<dbReference type="CDD" id="cd22152">
    <property type="entry name" value="F-box_AtAFR-like"/>
    <property type="match status" value="1"/>
</dbReference>
<dbReference type="OrthoDB" id="191037at2759"/>
<dbReference type="InterPro" id="IPR015915">
    <property type="entry name" value="Kelch-typ_b-propeller"/>
</dbReference>
<dbReference type="Proteomes" id="UP000012960">
    <property type="component" value="Unplaced"/>
</dbReference>
<dbReference type="PANTHER" id="PTHR46407">
    <property type="entry name" value="OS02G0208700 PROTEIN"/>
    <property type="match status" value="1"/>
</dbReference>
<dbReference type="EnsemblPlants" id="Ma10_t23700.1">
    <property type="protein sequence ID" value="Ma10_p23700.1"/>
    <property type="gene ID" value="Ma10_g23700"/>
</dbReference>
<dbReference type="OMA" id="WHVEVAC"/>
<gene>
    <name evidence="1" type="ORF">GSMUA_326540.1</name>
</gene>
<reference evidence="1" key="1">
    <citation type="submission" date="2021-03" db="EMBL/GenBank/DDBJ databases">
        <authorList>
            <consortium name="Genoscope - CEA"/>
            <person name="William W."/>
        </authorList>
    </citation>
    <scope>NUCLEOTIDE SEQUENCE</scope>
    <source>
        <strain evidence="1">Doubled-haploid Pahang</strain>
    </source>
</reference>
<proteinExistence type="predicted"/>
<dbReference type="GO" id="GO:0080037">
    <property type="term" value="P:negative regulation of cytokinin-activated signaling pathway"/>
    <property type="evidence" value="ECO:0007669"/>
    <property type="project" value="InterPro"/>
</dbReference>
<dbReference type="Gene3D" id="2.120.10.80">
    <property type="entry name" value="Kelch-type beta propeller"/>
    <property type="match status" value="1"/>
</dbReference>
<keyword evidence="3" id="KW-1185">Reference proteome</keyword>
<dbReference type="EMBL" id="HG996476">
    <property type="protein sequence ID" value="CAG1854428.1"/>
    <property type="molecule type" value="Genomic_DNA"/>
</dbReference>
<dbReference type="InParanoid" id="A0A804KZL6"/>
<dbReference type="Gramene" id="Ma10_t23700.1">
    <property type="protein sequence ID" value="Ma10_p23700.1"/>
    <property type="gene ID" value="Ma10_g23700"/>
</dbReference>
<reference evidence="2" key="2">
    <citation type="submission" date="2021-05" db="UniProtKB">
        <authorList>
            <consortium name="EnsemblPlants"/>
        </authorList>
    </citation>
    <scope>IDENTIFICATION</scope>
    <source>
        <strain evidence="2">subsp. malaccensis</strain>
    </source>
</reference>
<protein>
    <submittedName>
        <fullName evidence="1">(wild Malaysian banana) hypothetical protein</fullName>
    </submittedName>
</protein>
<dbReference type="InterPro" id="IPR006652">
    <property type="entry name" value="Kelch_1"/>
</dbReference>
<dbReference type="AlphaFoldDB" id="A0A804KZL6"/>
<evidence type="ECO:0000313" key="3">
    <source>
        <dbReference type="Proteomes" id="UP000012960"/>
    </source>
</evidence>
<dbReference type="Pfam" id="PF01344">
    <property type="entry name" value="Kelch_1"/>
    <property type="match status" value="2"/>
</dbReference>
<dbReference type="SUPFAM" id="SSF117281">
    <property type="entry name" value="Kelch motif"/>
    <property type="match status" value="1"/>
</dbReference>
<name>A0A804KZL6_MUSAM</name>
<accession>A0A804KZL6</accession>
<sequence>MIPGLTDDAARECLTRVPYSAFPTLFSVCKLWRQELRDPTFHRFRKSTGIAQPVVVMVQPYCTYDNCPGLMVHRLVIFEPATGVWSSLPPCPNLTHGLPHICRLAAVGTELVVVGGWKIDTCLTTDEVHVYDFVSGEWRRGSPLPWPLRSSFACAATHDSDKGCRTVYVAGGIDRSANPLRSALAYEVGGDSWKPLPDMARKPFNCLGVILRGKFHVLHRHCSEAFDPAAGSWGPVEEFVPPGEQYPTICVTGVDGRIYRCMGREVMVQLDGAVWATVAKLPSEMRVAMTAVAWEGKLMVLGLDMRNGAFVAKILDLKATMTMTTPASASWRNVEVPPEYQWHVEVACCLVI</sequence>
<organism evidence="2 3">
    <name type="scientific">Musa acuminata subsp. malaccensis</name>
    <name type="common">Wild banana</name>
    <name type="synonym">Musa malaccensis</name>
    <dbReference type="NCBI Taxonomy" id="214687"/>
    <lineage>
        <taxon>Eukaryota</taxon>
        <taxon>Viridiplantae</taxon>
        <taxon>Streptophyta</taxon>
        <taxon>Embryophyta</taxon>
        <taxon>Tracheophyta</taxon>
        <taxon>Spermatophyta</taxon>
        <taxon>Magnoliopsida</taxon>
        <taxon>Liliopsida</taxon>
        <taxon>Zingiberales</taxon>
        <taxon>Musaceae</taxon>
        <taxon>Musa</taxon>
    </lineage>
</organism>
<dbReference type="InterPro" id="IPR044595">
    <property type="entry name" value="KMD1-4"/>
</dbReference>
<dbReference type="SMART" id="SM00612">
    <property type="entry name" value="Kelch"/>
    <property type="match status" value="2"/>
</dbReference>
<evidence type="ECO:0000313" key="2">
    <source>
        <dbReference type="EnsemblPlants" id="Ma10_p23700.1"/>
    </source>
</evidence>
<evidence type="ECO:0000313" key="1">
    <source>
        <dbReference type="EMBL" id="CAG1854428.1"/>
    </source>
</evidence>
<dbReference type="PANTHER" id="PTHR46407:SF3">
    <property type="entry name" value="OS02G0208700 PROTEIN"/>
    <property type="match status" value="1"/>
</dbReference>
<dbReference type="GO" id="GO:2000762">
    <property type="term" value="P:regulation of phenylpropanoid metabolic process"/>
    <property type="evidence" value="ECO:0007669"/>
    <property type="project" value="InterPro"/>
</dbReference>